<sequence>MADVTLPSRDAGEGRGQLFLITALAIAVLLVSLALILNTAIYTENIATRTTDTQLDEATSAQRVAVDTGGVILDAENRRGGSPSDIESRFETTLANWSSSAATLEATNGFTTNVSYTGTNTTGLRVHQDDASRDFTDNSSKVEWVVIEDGRVRGIRFNVSRTSLDSTPSDAFRLEIDNNDGGTNDDVRVTMHDDGTNVVVTVENETGVVGSCAVEPTNDGSLVVDVSDATVGTQYCPPLETAHDEVDGEIDLEFDNADNATGTYELYATNDDTNLFDLFDGDEYATVGSGYWPVQQDAIYDANVTFVFQSSGTTVKKEIRIAPGEL</sequence>
<dbReference type="RefSeq" id="WP_151163609.1">
    <property type="nucleotide sequence ID" value="NZ_WKJO01000001.1"/>
</dbReference>
<dbReference type="AlphaFoldDB" id="A0A6A8GJ71"/>
<name>A0A6A8GJ71_9EURY</name>
<keyword evidence="1" id="KW-1133">Transmembrane helix</keyword>
<protein>
    <submittedName>
        <fullName evidence="2">Uncharacterized protein</fullName>
    </submittedName>
</protein>
<organism evidence="2 3">
    <name type="scientific">Haloferax litoreum</name>
    <dbReference type="NCBI Taxonomy" id="2666140"/>
    <lineage>
        <taxon>Archaea</taxon>
        <taxon>Methanobacteriati</taxon>
        <taxon>Methanobacteriota</taxon>
        <taxon>Stenosarchaea group</taxon>
        <taxon>Halobacteria</taxon>
        <taxon>Halobacteriales</taxon>
        <taxon>Haloferacaceae</taxon>
        <taxon>Haloferax</taxon>
    </lineage>
</organism>
<feature type="transmembrane region" description="Helical" evidence="1">
    <location>
        <begin position="18"/>
        <end position="42"/>
    </location>
</feature>
<keyword evidence="3" id="KW-1185">Reference proteome</keyword>
<evidence type="ECO:0000313" key="2">
    <source>
        <dbReference type="EMBL" id="MRX23195.1"/>
    </source>
</evidence>
<dbReference type="Pfam" id="PF23922">
    <property type="entry name" value="DUF7261"/>
    <property type="match status" value="1"/>
</dbReference>
<accession>A0A6A8GJ71</accession>
<dbReference type="EMBL" id="WKJO01000001">
    <property type="protein sequence ID" value="MRX23195.1"/>
    <property type="molecule type" value="Genomic_DNA"/>
</dbReference>
<evidence type="ECO:0000313" key="3">
    <source>
        <dbReference type="Proteomes" id="UP000439022"/>
    </source>
</evidence>
<keyword evidence="1" id="KW-0472">Membrane</keyword>
<dbReference type="InterPro" id="IPR055685">
    <property type="entry name" value="DUF7261"/>
</dbReference>
<keyword evidence="1" id="KW-0812">Transmembrane</keyword>
<reference evidence="2 3" key="1">
    <citation type="submission" date="2019-11" db="EMBL/GenBank/DDBJ databases">
        <title>Whole genome sequence of Haloferax sp. MBLA0076.</title>
        <authorList>
            <person name="Seo M.-J."/>
            <person name="Cho E.-S."/>
        </authorList>
    </citation>
    <scope>NUCLEOTIDE SEQUENCE [LARGE SCALE GENOMIC DNA]</scope>
    <source>
        <strain evidence="2 3">MBLA0076</strain>
    </source>
</reference>
<evidence type="ECO:0000256" key="1">
    <source>
        <dbReference type="SAM" id="Phobius"/>
    </source>
</evidence>
<gene>
    <name evidence="2" type="ORF">GJR96_14670</name>
</gene>
<dbReference type="Proteomes" id="UP000439022">
    <property type="component" value="Unassembled WGS sequence"/>
</dbReference>
<comment type="caution">
    <text evidence="2">The sequence shown here is derived from an EMBL/GenBank/DDBJ whole genome shotgun (WGS) entry which is preliminary data.</text>
</comment>
<proteinExistence type="predicted"/>